<dbReference type="GO" id="GO:0006813">
    <property type="term" value="P:potassium ion transport"/>
    <property type="evidence" value="ECO:0007669"/>
    <property type="project" value="InterPro"/>
</dbReference>
<dbReference type="Pfam" id="PF02254">
    <property type="entry name" value="TrkA_N"/>
    <property type="match status" value="1"/>
</dbReference>
<proteinExistence type="predicted"/>
<protein>
    <submittedName>
        <fullName evidence="2">Trk system potassium uptake protein TrkA</fullName>
    </submittedName>
</protein>
<feature type="domain" description="RCK N-terminal" evidence="1">
    <location>
        <begin position="8"/>
        <end position="128"/>
    </location>
</feature>
<dbReference type="EMBL" id="FOKY01000004">
    <property type="protein sequence ID" value="SFB77974.1"/>
    <property type="molecule type" value="Genomic_DNA"/>
</dbReference>
<dbReference type="PANTHER" id="PTHR43833">
    <property type="entry name" value="POTASSIUM CHANNEL PROTEIN 2-RELATED-RELATED"/>
    <property type="match status" value="1"/>
</dbReference>
<reference evidence="3" key="1">
    <citation type="submission" date="2016-10" db="EMBL/GenBank/DDBJ databases">
        <authorList>
            <person name="Varghese N."/>
            <person name="Submissions S."/>
        </authorList>
    </citation>
    <scope>NUCLEOTIDE SEQUENCE [LARGE SCALE GENOMIC DNA]</scope>
    <source>
        <strain evidence="3">ATCC 43811</strain>
    </source>
</reference>
<dbReference type="Gene3D" id="3.30.70.1450">
    <property type="entry name" value="Regulator of K+ conductance, C-terminal domain"/>
    <property type="match status" value="1"/>
</dbReference>
<keyword evidence="3" id="KW-1185">Reference proteome</keyword>
<name>A0A1I1DSY7_BREAD</name>
<dbReference type="InterPro" id="IPR003148">
    <property type="entry name" value="RCK_N"/>
</dbReference>
<dbReference type="InterPro" id="IPR006037">
    <property type="entry name" value="RCK_C"/>
</dbReference>
<dbReference type="SUPFAM" id="SSF116726">
    <property type="entry name" value="TrkA C-terminal domain-like"/>
    <property type="match status" value="1"/>
</dbReference>
<gene>
    <name evidence="2" type="ORF">SAMN02745150_00752</name>
</gene>
<organism evidence="2 3">
    <name type="scientific">Brevinema andersonii</name>
    <dbReference type="NCBI Taxonomy" id="34097"/>
    <lineage>
        <taxon>Bacteria</taxon>
        <taxon>Pseudomonadati</taxon>
        <taxon>Spirochaetota</taxon>
        <taxon>Spirochaetia</taxon>
        <taxon>Brevinematales</taxon>
        <taxon>Brevinemataceae</taxon>
        <taxon>Brevinema</taxon>
    </lineage>
</organism>
<dbReference type="PANTHER" id="PTHR43833:SF7">
    <property type="entry name" value="KTR SYSTEM POTASSIUM UPTAKE PROTEIN C"/>
    <property type="match status" value="1"/>
</dbReference>
<dbReference type="SUPFAM" id="SSF51735">
    <property type="entry name" value="NAD(P)-binding Rossmann-fold domains"/>
    <property type="match status" value="1"/>
</dbReference>
<dbReference type="OrthoDB" id="9776294at2"/>
<sequence length="243" mass="27280">MAQGIGQQYTYLVIGMGIFGQHIAESLSRSEAEIIVVDQNPDPLQKIKDFPVFPFQLDSTAEDAWKELDITKVDCVIVCIGEDMMASILTTLLMKKFNIPRIIARANSAEHAQILELINVSEIIRPEIESAEKLAGGLIGETGFVLSYERIWKDHAIIEVRINKHIAGQTLVNLDLRQIYKVNVIAIKHPVARVDENFQNINEYVIDEVPDPRQPLAEGDILIILGKLSDIDRLEKSPIAQMK</sequence>
<evidence type="ECO:0000313" key="3">
    <source>
        <dbReference type="Proteomes" id="UP000240042"/>
    </source>
</evidence>
<dbReference type="Gene3D" id="3.40.50.720">
    <property type="entry name" value="NAD(P)-binding Rossmann-like Domain"/>
    <property type="match status" value="1"/>
</dbReference>
<dbReference type="STRING" id="34097.SAMN02745150_00752"/>
<accession>A0A1I1DSY7</accession>
<evidence type="ECO:0000259" key="1">
    <source>
        <dbReference type="PROSITE" id="PS51201"/>
    </source>
</evidence>
<dbReference type="InterPro" id="IPR036721">
    <property type="entry name" value="RCK_C_sf"/>
</dbReference>
<dbReference type="Proteomes" id="UP000240042">
    <property type="component" value="Unassembled WGS sequence"/>
</dbReference>
<dbReference type="RefSeq" id="WP_092318783.1">
    <property type="nucleotide sequence ID" value="NZ_FOKY01000004.1"/>
</dbReference>
<dbReference type="InterPro" id="IPR050721">
    <property type="entry name" value="Trk_Ktr_HKT_K-transport"/>
</dbReference>
<dbReference type="PROSITE" id="PS51201">
    <property type="entry name" value="RCK_N"/>
    <property type="match status" value="1"/>
</dbReference>
<dbReference type="Pfam" id="PF02080">
    <property type="entry name" value="TrkA_C"/>
    <property type="match status" value="1"/>
</dbReference>
<dbReference type="InterPro" id="IPR036291">
    <property type="entry name" value="NAD(P)-bd_dom_sf"/>
</dbReference>
<dbReference type="AlphaFoldDB" id="A0A1I1DSY7"/>
<evidence type="ECO:0000313" key="2">
    <source>
        <dbReference type="EMBL" id="SFB77974.1"/>
    </source>
</evidence>
<dbReference type="GO" id="GO:0008324">
    <property type="term" value="F:monoatomic cation transmembrane transporter activity"/>
    <property type="evidence" value="ECO:0007669"/>
    <property type="project" value="InterPro"/>
</dbReference>